<dbReference type="Proteomes" id="UP000253872">
    <property type="component" value="Unassembled WGS sequence"/>
</dbReference>
<dbReference type="GO" id="GO:0019632">
    <property type="term" value="P:shikimate metabolic process"/>
    <property type="evidence" value="ECO:0007669"/>
    <property type="project" value="InterPro"/>
</dbReference>
<accession>A0A369YGF7</accession>
<dbReference type="NCBIfam" id="TIGR00507">
    <property type="entry name" value="aroE"/>
    <property type="match status" value="1"/>
</dbReference>
<feature type="binding site" evidence="8">
    <location>
        <position position="236"/>
    </location>
    <ligand>
        <name>NADP(+)</name>
        <dbReference type="ChEBI" id="CHEBI:58349"/>
    </ligand>
</feature>
<proteinExistence type="inferred from homology"/>
<dbReference type="CDD" id="cd01065">
    <property type="entry name" value="NAD_bind_Shikimate_DH"/>
    <property type="match status" value="1"/>
</dbReference>
<dbReference type="SUPFAM" id="SSF53223">
    <property type="entry name" value="Aminoacid dehydrogenase-like, N-terminal domain"/>
    <property type="match status" value="1"/>
</dbReference>
<gene>
    <name evidence="8" type="primary">aroE</name>
    <name evidence="12" type="ORF">DPV93_06975</name>
</gene>
<dbReference type="Pfam" id="PF08501">
    <property type="entry name" value="Shikimate_dh_N"/>
    <property type="match status" value="1"/>
</dbReference>
<feature type="domain" description="Shikimate dehydrogenase substrate binding N-terminal" evidence="10">
    <location>
        <begin position="6"/>
        <end position="87"/>
    </location>
</feature>
<reference evidence="12 13" key="1">
    <citation type="submission" date="2018-05" db="EMBL/GenBank/DDBJ databases">
        <title>Draft Genome Sequences for a Diverse set of 7 Haemophilus Species.</title>
        <authorList>
            <person name="Nichols M."/>
            <person name="Topaz N."/>
            <person name="Wang X."/>
            <person name="Wang X."/>
            <person name="Boxrud D."/>
        </authorList>
    </citation>
    <scope>NUCLEOTIDE SEQUENCE [LARGE SCALE GENOMIC DNA]</scope>
    <source>
        <strain evidence="12 13">C2002001239</strain>
    </source>
</reference>
<dbReference type="NCBIfam" id="NF001310">
    <property type="entry name" value="PRK00258.1-2"/>
    <property type="match status" value="1"/>
</dbReference>
<comment type="function">
    <text evidence="8">Involved in the biosynthesis of the chorismate, which leads to the biosynthesis of aromatic amino acids. Catalyzes the reversible NADPH linked reduction of 3-dehydroshikimate (DHSA) to yield shikimate (SA).</text>
</comment>
<evidence type="ECO:0000256" key="3">
    <source>
        <dbReference type="ARBA" id="ARBA00022605"/>
    </source>
</evidence>
<dbReference type="GO" id="GO:0009073">
    <property type="term" value="P:aromatic amino acid family biosynthetic process"/>
    <property type="evidence" value="ECO:0007669"/>
    <property type="project" value="UniProtKB-KW"/>
</dbReference>
<evidence type="ECO:0000259" key="10">
    <source>
        <dbReference type="Pfam" id="PF08501"/>
    </source>
</evidence>
<comment type="caution">
    <text evidence="12">The sequence shown here is derived from an EMBL/GenBank/DDBJ whole genome shotgun (WGS) entry which is preliminary data.</text>
</comment>
<dbReference type="AlphaFoldDB" id="A0A369YGF7"/>
<dbReference type="FunFam" id="3.40.50.10860:FF:000006">
    <property type="entry name" value="Shikimate dehydrogenase (NADP(+))"/>
    <property type="match status" value="1"/>
</dbReference>
<feature type="binding site" evidence="8">
    <location>
        <position position="60"/>
    </location>
    <ligand>
        <name>shikimate</name>
        <dbReference type="ChEBI" id="CHEBI:36208"/>
    </ligand>
</feature>
<dbReference type="InterPro" id="IPR006151">
    <property type="entry name" value="Shikm_DH/Glu-tRNA_Rdtase"/>
</dbReference>
<dbReference type="Gene3D" id="3.40.50.10860">
    <property type="entry name" value="Leucine Dehydrogenase, chain A, domain 1"/>
    <property type="match status" value="1"/>
</dbReference>
<dbReference type="GO" id="GO:0004764">
    <property type="term" value="F:shikimate 3-dehydrogenase (NADP+) activity"/>
    <property type="evidence" value="ECO:0007669"/>
    <property type="project" value="UniProtKB-UniRule"/>
</dbReference>
<feature type="binding site" evidence="8">
    <location>
        <position position="76"/>
    </location>
    <ligand>
        <name>NADP(+)</name>
        <dbReference type="ChEBI" id="CHEBI:58349"/>
    </ligand>
</feature>
<feature type="domain" description="Quinate/shikimate 5-dehydrogenase/glutamyl-tRNA reductase" evidence="9">
    <location>
        <begin position="118"/>
        <end position="188"/>
    </location>
</feature>
<comment type="similarity">
    <text evidence="8">Belongs to the shikimate dehydrogenase family.</text>
</comment>
<dbReference type="SUPFAM" id="SSF51735">
    <property type="entry name" value="NAD(P)-binding Rossmann-fold domains"/>
    <property type="match status" value="1"/>
</dbReference>
<evidence type="ECO:0000313" key="12">
    <source>
        <dbReference type="EMBL" id="RDE71355.1"/>
    </source>
</evidence>
<keyword evidence="3 8" id="KW-0028">Amino-acid biosynthesis</keyword>
<dbReference type="Pfam" id="PF18317">
    <property type="entry name" value="SDH_C"/>
    <property type="match status" value="1"/>
</dbReference>
<evidence type="ECO:0000259" key="9">
    <source>
        <dbReference type="Pfam" id="PF01488"/>
    </source>
</evidence>
<dbReference type="InterPro" id="IPR013708">
    <property type="entry name" value="Shikimate_DH-bd_N"/>
</dbReference>
<feature type="binding site" evidence="8">
    <location>
        <begin position="148"/>
        <end position="153"/>
    </location>
    <ligand>
        <name>NADP(+)</name>
        <dbReference type="ChEBI" id="CHEBI:58349"/>
    </ligand>
</feature>
<dbReference type="InterPro" id="IPR041121">
    <property type="entry name" value="SDH_C"/>
</dbReference>
<evidence type="ECO:0000256" key="5">
    <source>
        <dbReference type="ARBA" id="ARBA00023002"/>
    </source>
</evidence>
<dbReference type="GO" id="GO:0005829">
    <property type="term" value="C:cytosol"/>
    <property type="evidence" value="ECO:0007669"/>
    <property type="project" value="TreeGrafter"/>
</dbReference>
<keyword evidence="4 8" id="KW-0521">NADP</keyword>
<evidence type="ECO:0000313" key="13">
    <source>
        <dbReference type="Proteomes" id="UP000253872"/>
    </source>
</evidence>
<feature type="binding site" evidence="8">
    <location>
        <begin position="14"/>
        <end position="16"/>
    </location>
    <ligand>
        <name>shikimate</name>
        <dbReference type="ChEBI" id="CHEBI:36208"/>
    </ligand>
</feature>
<dbReference type="HAMAP" id="MF_00222">
    <property type="entry name" value="Shikimate_DH_AroE"/>
    <property type="match status" value="1"/>
</dbReference>
<dbReference type="InterPro" id="IPR046346">
    <property type="entry name" value="Aminoacid_DH-like_N_sf"/>
</dbReference>
<evidence type="ECO:0000259" key="11">
    <source>
        <dbReference type="Pfam" id="PF18317"/>
    </source>
</evidence>
<feature type="binding site" evidence="8">
    <location>
        <begin position="125"/>
        <end position="129"/>
    </location>
    <ligand>
        <name>NADP(+)</name>
        <dbReference type="ChEBI" id="CHEBI:58349"/>
    </ligand>
</feature>
<dbReference type="Pfam" id="PF01488">
    <property type="entry name" value="Shikimate_DH"/>
    <property type="match status" value="1"/>
</dbReference>
<dbReference type="InterPro" id="IPR022893">
    <property type="entry name" value="Shikimate_DH_fam"/>
</dbReference>
<evidence type="ECO:0000256" key="7">
    <source>
        <dbReference type="ARBA" id="ARBA00049442"/>
    </source>
</evidence>
<evidence type="ECO:0000256" key="2">
    <source>
        <dbReference type="ARBA" id="ARBA00012962"/>
    </source>
</evidence>
<dbReference type="STRING" id="1035839.GCA_000238795_00047"/>
<dbReference type="GO" id="GO:0050661">
    <property type="term" value="F:NADP binding"/>
    <property type="evidence" value="ECO:0007669"/>
    <property type="project" value="InterPro"/>
</dbReference>
<comment type="subunit">
    <text evidence="8">Homodimer.</text>
</comment>
<dbReference type="PANTHER" id="PTHR21089:SF1">
    <property type="entry name" value="BIFUNCTIONAL 3-DEHYDROQUINATE DEHYDRATASE_SHIKIMATE DEHYDROGENASE, CHLOROPLASTIC"/>
    <property type="match status" value="1"/>
</dbReference>
<organism evidence="12 13">
    <name type="scientific">Haemophilus sputorum</name>
    <dbReference type="NCBI Taxonomy" id="1078480"/>
    <lineage>
        <taxon>Bacteria</taxon>
        <taxon>Pseudomonadati</taxon>
        <taxon>Pseudomonadota</taxon>
        <taxon>Gammaproteobacteria</taxon>
        <taxon>Pasteurellales</taxon>
        <taxon>Pasteurellaceae</taxon>
        <taxon>Haemophilus</taxon>
    </lineage>
</organism>
<feature type="active site" description="Proton acceptor" evidence="8">
    <location>
        <position position="64"/>
    </location>
</feature>
<comment type="catalytic activity">
    <reaction evidence="7 8">
        <text>shikimate + NADP(+) = 3-dehydroshikimate + NADPH + H(+)</text>
        <dbReference type="Rhea" id="RHEA:17737"/>
        <dbReference type="ChEBI" id="CHEBI:15378"/>
        <dbReference type="ChEBI" id="CHEBI:16630"/>
        <dbReference type="ChEBI" id="CHEBI:36208"/>
        <dbReference type="ChEBI" id="CHEBI:57783"/>
        <dbReference type="ChEBI" id="CHEBI:58349"/>
        <dbReference type="EC" id="1.1.1.25"/>
    </reaction>
</comment>
<comment type="pathway">
    <text evidence="1 8">Metabolic intermediate biosynthesis; chorismate biosynthesis; chorismate from D-erythrose 4-phosphate and phosphoenolpyruvate: step 4/7.</text>
</comment>
<name>A0A369YGF7_9PAST</name>
<dbReference type="EC" id="1.1.1.25" evidence="2 8"/>
<dbReference type="GO" id="GO:0008652">
    <property type="term" value="P:amino acid biosynthetic process"/>
    <property type="evidence" value="ECO:0007669"/>
    <property type="project" value="UniProtKB-KW"/>
</dbReference>
<feature type="binding site" evidence="8">
    <location>
        <position position="101"/>
    </location>
    <ligand>
        <name>shikimate</name>
        <dbReference type="ChEBI" id="CHEBI:36208"/>
    </ligand>
</feature>
<dbReference type="GO" id="GO:0009423">
    <property type="term" value="P:chorismate biosynthetic process"/>
    <property type="evidence" value="ECO:0007669"/>
    <property type="project" value="UniProtKB-UniRule"/>
</dbReference>
<feature type="binding site" evidence="8">
    <location>
        <position position="85"/>
    </location>
    <ligand>
        <name>shikimate</name>
        <dbReference type="ChEBI" id="CHEBI:36208"/>
    </ligand>
</feature>
<keyword evidence="5 8" id="KW-0560">Oxidoreductase</keyword>
<evidence type="ECO:0000256" key="1">
    <source>
        <dbReference type="ARBA" id="ARBA00004871"/>
    </source>
</evidence>
<protein>
    <recommendedName>
        <fullName evidence="2 8">Shikimate dehydrogenase (NADP(+))</fullName>
        <shortName evidence="8">SDH</shortName>
        <ecNumber evidence="2 8">1.1.1.25</ecNumber>
    </recommendedName>
</protein>
<dbReference type="InterPro" id="IPR036291">
    <property type="entry name" value="NAD(P)-bd_dom_sf"/>
</dbReference>
<evidence type="ECO:0000256" key="4">
    <source>
        <dbReference type="ARBA" id="ARBA00022857"/>
    </source>
</evidence>
<feature type="binding site" evidence="8">
    <location>
        <position position="213"/>
    </location>
    <ligand>
        <name>shikimate</name>
        <dbReference type="ChEBI" id="CHEBI:36208"/>
    </ligand>
</feature>
<evidence type="ECO:0000256" key="8">
    <source>
        <dbReference type="HAMAP-Rule" id="MF_00222"/>
    </source>
</evidence>
<feature type="domain" description="SDH C-terminal" evidence="11">
    <location>
        <begin position="236"/>
        <end position="266"/>
    </location>
</feature>
<evidence type="ECO:0000256" key="6">
    <source>
        <dbReference type="ARBA" id="ARBA00023141"/>
    </source>
</evidence>
<feature type="binding site" evidence="8">
    <location>
        <position position="211"/>
    </location>
    <ligand>
        <name>NADP(+)</name>
        <dbReference type="ChEBI" id="CHEBI:58349"/>
    </ligand>
</feature>
<dbReference type="RefSeq" id="WP_111403204.1">
    <property type="nucleotide sequence ID" value="NZ_JANFLW010000008.1"/>
</dbReference>
<dbReference type="EMBL" id="QEPN01000005">
    <property type="protein sequence ID" value="RDE71355.1"/>
    <property type="molecule type" value="Genomic_DNA"/>
</dbReference>
<feature type="binding site" evidence="8">
    <location>
        <position position="243"/>
    </location>
    <ligand>
        <name>shikimate</name>
        <dbReference type="ChEBI" id="CHEBI:36208"/>
    </ligand>
</feature>
<keyword evidence="6 8" id="KW-0057">Aromatic amino acid biosynthesis</keyword>
<dbReference type="UniPathway" id="UPA00053">
    <property type="reaction ID" value="UER00087"/>
</dbReference>
<dbReference type="InterPro" id="IPR011342">
    <property type="entry name" value="Shikimate_DH"/>
</dbReference>
<dbReference type="Gene3D" id="3.40.50.720">
    <property type="entry name" value="NAD(P)-binding Rossmann-like Domain"/>
    <property type="match status" value="1"/>
</dbReference>
<sequence length="273" mass="29738">MNQYAVWGNPIAQSKSPRIHQLFAEQTGRNLQYIAKLGDETNFEAELAAFFTQAKGANITAPFKNRAFAIAKQYSERCLLAEACNTLKKLADGQLYADNTDGVGLCADLARLGWLKPNQKMLILGAGGATQGVLFPLLQAKQQITLYNRTPEKAVILAEKFANYGQIQTACWEELVNQSFDVIINATSLGLQGKYVPVPASLLASSAVYDMQYAPHQDTPFLRYAKSQGAKHCSDGLGMLVNQAAFAFELWEGVLPDVAPVLAQLQAEMEAGS</sequence>
<dbReference type="PANTHER" id="PTHR21089">
    <property type="entry name" value="SHIKIMATE DEHYDROGENASE"/>
    <property type="match status" value="1"/>
</dbReference>